<dbReference type="Pfam" id="PF11127">
    <property type="entry name" value="YgaP-like_TM"/>
    <property type="match status" value="1"/>
</dbReference>
<keyword evidence="4" id="KW-1185">Reference proteome</keyword>
<sequence>MLTPYEKERQVFYTKNLPRWERIARLLAAAAMGSCAVHFWGSPVGYLWAALVIPMVFTSTIGFCPMCALAGRKIAAKNKQLKGSE</sequence>
<dbReference type="InterPro" id="IPR021309">
    <property type="entry name" value="YgaP-like_TM"/>
</dbReference>
<evidence type="ECO:0000256" key="1">
    <source>
        <dbReference type="SAM" id="Phobius"/>
    </source>
</evidence>
<evidence type="ECO:0000313" key="4">
    <source>
        <dbReference type="Proteomes" id="UP000278823"/>
    </source>
</evidence>
<proteinExistence type="predicted"/>
<evidence type="ECO:0000313" key="3">
    <source>
        <dbReference type="EMBL" id="RUM22277.1"/>
    </source>
</evidence>
<feature type="transmembrane region" description="Helical" evidence="1">
    <location>
        <begin position="23"/>
        <end position="40"/>
    </location>
</feature>
<name>A0A3S0SNI4_9HYPH</name>
<dbReference type="OrthoDB" id="7065365at2"/>
<keyword evidence="1" id="KW-0472">Membrane</keyword>
<protein>
    <submittedName>
        <fullName evidence="3">DUF2892 domain-containing protein</fullName>
    </submittedName>
</protein>
<dbReference type="AlphaFoldDB" id="A0A3S0SNI4"/>
<organism evidence="3 4">
    <name type="scientific">Rhizobium vallis</name>
    <dbReference type="NCBI Taxonomy" id="634290"/>
    <lineage>
        <taxon>Bacteria</taxon>
        <taxon>Pseudomonadati</taxon>
        <taxon>Pseudomonadota</taxon>
        <taxon>Alphaproteobacteria</taxon>
        <taxon>Hyphomicrobiales</taxon>
        <taxon>Rhizobiaceae</taxon>
        <taxon>Rhizobium/Agrobacterium group</taxon>
        <taxon>Rhizobium</taxon>
    </lineage>
</organism>
<keyword evidence="1" id="KW-0812">Transmembrane</keyword>
<reference evidence="4" key="1">
    <citation type="submission" date="2018-11" db="EMBL/GenBank/DDBJ databases">
        <title>Rhizobium chutanense sp. nov., isolated from root nodules of Phaseolus vulgaris in China.</title>
        <authorList>
            <person name="Huo Y."/>
        </authorList>
    </citation>
    <scope>NUCLEOTIDE SEQUENCE [LARGE SCALE GENOMIC DNA]</scope>
    <source>
        <strain evidence="4">CCBAU 65647</strain>
    </source>
</reference>
<feature type="domain" description="Inner membrane protein YgaP-like transmembrane" evidence="2">
    <location>
        <begin position="14"/>
        <end position="73"/>
    </location>
</feature>
<comment type="caution">
    <text evidence="3">The sequence shown here is derived from an EMBL/GenBank/DDBJ whole genome shotgun (WGS) entry which is preliminary data.</text>
</comment>
<feature type="transmembrane region" description="Helical" evidence="1">
    <location>
        <begin position="46"/>
        <end position="70"/>
    </location>
</feature>
<evidence type="ECO:0000259" key="2">
    <source>
        <dbReference type="Pfam" id="PF11127"/>
    </source>
</evidence>
<accession>A0A3S0SNI4</accession>
<dbReference type="EMBL" id="RJTH01000010">
    <property type="protein sequence ID" value="RUM22277.1"/>
    <property type="molecule type" value="Genomic_DNA"/>
</dbReference>
<dbReference type="RefSeq" id="WP_126924010.1">
    <property type="nucleotide sequence ID" value="NZ_ML133695.1"/>
</dbReference>
<keyword evidence="1" id="KW-1133">Transmembrane helix</keyword>
<dbReference type="Proteomes" id="UP000278823">
    <property type="component" value="Unassembled WGS sequence"/>
</dbReference>
<gene>
    <name evidence="3" type="ORF">EFQ99_25695</name>
</gene>